<reference evidence="2 3" key="1">
    <citation type="journal article" date="2018" name="Nat. Ecol. Evol.">
        <title>Pezizomycetes genomes reveal the molecular basis of ectomycorrhizal truffle lifestyle.</title>
        <authorList>
            <person name="Murat C."/>
            <person name="Payen T."/>
            <person name="Noel B."/>
            <person name="Kuo A."/>
            <person name="Morin E."/>
            <person name="Chen J."/>
            <person name="Kohler A."/>
            <person name="Krizsan K."/>
            <person name="Balestrini R."/>
            <person name="Da Silva C."/>
            <person name="Montanini B."/>
            <person name="Hainaut M."/>
            <person name="Levati E."/>
            <person name="Barry K.W."/>
            <person name="Belfiori B."/>
            <person name="Cichocki N."/>
            <person name="Clum A."/>
            <person name="Dockter R.B."/>
            <person name="Fauchery L."/>
            <person name="Guy J."/>
            <person name="Iotti M."/>
            <person name="Le Tacon F."/>
            <person name="Lindquist E.A."/>
            <person name="Lipzen A."/>
            <person name="Malagnac F."/>
            <person name="Mello A."/>
            <person name="Molinier V."/>
            <person name="Miyauchi S."/>
            <person name="Poulain J."/>
            <person name="Riccioni C."/>
            <person name="Rubini A."/>
            <person name="Sitrit Y."/>
            <person name="Splivallo R."/>
            <person name="Traeger S."/>
            <person name="Wang M."/>
            <person name="Zifcakova L."/>
            <person name="Wipf D."/>
            <person name="Zambonelli A."/>
            <person name="Paolocci F."/>
            <person name="Nowrousian M."/>
            <person name="Ottonello S."/>
            <person name="Baldrian P."/>
            <person name="Spatafora J.W."/>
            <person name="Henrissat B."/>
            <person name="Nagy L.G."/>
            <person name="Aury J.M."/>
            <person name="Wincker P."/>
            <person name="Grigoriev I.V."/>
            <person name="Bonfante P."/>
            <person name="Martin F.M."/>
        </authorList>
    </citation>
    <scope>NUCLEOTIDE SEQUENCE [LARGE SCALE GENOMIC DNA]</scope>
    <source>
        <strain evidence="2 3">RN42</strain>
    </source>
</reference>
<feature type="compositionally biased region" description="Low complexity" evidence="1">
    <location>
        <begin position="135"/>
        <end position="152"/>
    </location>
</feature>
<evidence type="ECO:0000313" key="2">
    <source>
        <dbReference type="EMBL" id="RPA79266.1"/>
    </source>
</evidence>
<name>A0A3N4I1J8_ASCIM</name>
<dbReference type="Proteomes" id="UP000275078">
    <property type="component" value="Unassembled WGS sequence"/>
</dbReference>
<feature type="region of interest" description="Disordered" evidence="1">
    <location>
        <begin position="119"/>
        <end position="180"/>
    </location>
</feature>
<organism evidence="2 3">
    <name type="scientific">Ascobolus immersus RN42</name>
    <dbReference type="NCBI Taxonomy" id="1160509"/>
    <lineage>
        <taxon>Eukaryota</taxon>
        <taxon>Fungi</taxon>
        <taxon>Dikarya</taxon>
        <taxon>Ascomycota</taxon>
        <taxon>Pezizomycotina</taxon>
        <taxon>Pezizomycetes</taxon>
        <taxon>Pezizales</taxon>
        <taxon>Ascobolaceae</taxon>
        <taxon>Ascobolus</taxon>
    </lineage>
</organism>
<gene>
    <name evidence="2" type="ORF">BJ508DRAFT_143463</name>
</gene>
<keyword evidence="3" id="KW-1185">Reference proteome</keyword>
<dbReference type="AlphaFoldDB" id="A0A3N4I1J8"/>
<evidence type="ECO:0000256" key="1">
    <source>
        <dbReference type="SAM" id="MobiDB-lite"/>
    </source>
</evidence>
<protein>
    <submittedName>
        <fullName evidence="2">Uncharacterized protein</fullName>
    </submittedName>
</protein>
<feature type="compositionally biased region" description="Basic and acidic residues" evidence="1">
    <location>
        <begin position="119"/>
        <end position="132"/>
    </location>
</feature>
<feature type="compositionally biased region" description="Low complexity" evidence="1">
    <location>
        <begin position="166"/>
        <end position="180"/>
    </location>
</feature>
<accession>A0A3N4I1J8</accession>
<dbReference type="EMBL" id="ML119701">
    <property type="protein sequence ID" value="RPA79266.1"/>
    <property type="molecule type" value="Genomic_DNA"/>
</dbReference>
<sequence length="180" mass="20227">MNPINPIAGQGFRNFRAQASTHTRGTCVATMETENTRLVPKQKEPEHYKPRQTRCIFSKRERERSRHNKTSITGQLQVAILTAITKGYDMMNSAEPICTIEGQTKALVERPIVEETLRTTRQESRYDSRCKELGNASAKTTTNSTPSSNMSNDRTSICKKERYLASPSSTSLPSPQTSEK</sequence>
<evidence type="ECO:0000313" key="3">
    <source>
        <dbReference type="Proteomes" id="UP000275078"/>
    </source>
</evidence>
<proteinExistence type="predicted"/>